<accession>A0A425Y839</accession>
<evidence type="ECO:0000313" key="1">
    <source>
        <dbReference type="EMBL" id="RRG24567.1"/>
    </source>
</evidence>
<gene>
    <name evidence="1" type="ORF">DWB61_00685</name>
</gene>
<comment type="caution">
    <text evidence="1">The sequence shown here is derived from an EMBL/GenBank/DDBJ whole genome shotgun (WGS) entry which is preliminary data.</text>
</comment>
<dbReference type="Proteomes" id="UP000285794">
    <property type="component" value="Unassembled WGS sequence"/>
</dbReference>
<name>A0A425Y839_9BACT</name>
<sequence>MTDKTKADKSLCYLDGRKDLWNKMFSVYPAEASKKLKNDELEMKAFIFWAMHAMDFCFSPDSEDGFDDIDIYKLSLEDLESFYEDLIEAFLIMFFIDYGYHPRLANTFYRIKSDKVGESFKDLSLYENYVNKAKTHFIARDLCIVFSFILDRGITFDELINLLAILEICYKQLLTLLKDDKAMRKIDFESLQLGFKLDSKITS</sequence>
<dbReference type="RefSeq" id="WP_125028910.1">
    <property type="nucleotide sequence ID" value="NZ_JAPXVP010000001.1"/>
</dbReference>
<reference evidence="1 2" key="1">
    <citation type="submission" date="2018-07" db="EMBL/GenBank/DDBJ databases">
        <title>Draft genome sequence of Ancylomarina sp. M1P.</title>
        <authorList>
            <person name="Yadav S."/>
            <person name="Villanueva L."/>
            <person name="Damste J.S.S."/>
        </authorList>
    </citation>
    <scope>NUCLEOTIDE SEQUENCE [LARGE SCALE GENOMIC DNA]</scope>
    <source>
        <strain evidence="1 2">M1P</strain>
    </source>
</reference>
<evidence type="ECO:0000313" key="2">
    <source>
        <dbReference type="Proteomes" id="UP000285794"/>
    </source>
</evidence>
<dbReference type="EMBL" id="QQWG01000001">
    <property type="protein sequence ID" value="RRG24567.1"/>
    <property type="molecule type" value="Genomic_DNA"/>
</dbReference>
<dbReference type="AlphaFoldDB" id="A0A425Y839"/>
<organism evidence="1 2">
    <name type="scientific">Ancylomarina euxinus</name>
    <dbReference type="NCBI Taxonomy" id="2283627"/>
    <lineage>
        <taxon>Bacteria</taxon>
        <taxon>Pseudomonadati</taxon>
        <taxon>Bacteroidota</taxon>
        <taxon>Bacteroidia</taxon>
        <taxon>Marinilabiliales</taxon>
        <taxon>Marinifilaceae</taxon>
        <taxon>Ancylomarina</taxon>
    </lineage>
</organism>
<keyword evidence="2" id="KW-1185">Reference proteome</keyword>
<protein>
    <submittedName>
        <fullName evidence="1">Uncharacterized protein</fullName>
    </submittedName>
</protein>
<proteinExistence type="predicted"/>